<feature type="transmembrane region" description="Helical" evidence="1">
    <location>
        <begin position="6"/>
        <end position="26"/>
    </location>
</feature>
<gene>
    <name evidence="2" type="ORF">GCM10010170_086550</name>
</gene>
<protein>
    <submittedName>
        <fullName evidence="2">Uncharacterized protein</fullName>
    </submittedName>
</protein>
<sequence>MNRLARVPLVLAFAALWGLGAHWLGFGLLDERLPVALGAAFAGGAVVYRVSPGEVRWWPAALVEPRRGVELAARITVPLCAAYVLILALGGALSDLAARRRFRRHMLS</sequence>
<name>A0ABP5UHV8_9ACTN</name>
<reference evidence="3" key="1">
    <citation type="journal article" date="2019" name="Int. J. Syst. Evol. Microbiol.">
        <title>The Global Catalogue of Microorganisms (GCM) 10K type strain sequencing project: providing services to taxonomists for standard genome sequencing and annotation.</title>
        <authorList>
            <consortium name="The Broad Institute Genomics Platform"/>
            <consortium name="The Broad Institute Genome Sequencing Center for Infectious Disease"/>
            <person name="Wu L."/>
            <person name="Ma J."/>
        </authorList>
    </citation>
    <scope>NUCLEOTIDE SEQUENCE [LARGE SCALE GENOMIC DNA]</scope>
    <source>
        <strain evidence="3">JCM 3272</strain>
    </source>
</reference>
<keyword evidence="1" id="KW-1133">Transmembrane helix</keyword>
<keyword evidence="3" id="KW-1185">Reference proteome</keyword>
<accession>A0ABP5UHV8</accession>
<evidence type="ECO:0000313" key="3">
    <source>
        <dbReference type="Proteomes" id="UP001501444"/>
    </source>
</evidence>
<dbReference type="Proteomes" id="UP001501444">
    <property type="component" value="Unassembled WGS sequence"/>
</dbReference>
<feature type="transmembrane region" description="Helical" evidence="1">
    <location>
        <begin position="71"/>
        <end position="98"/>
    </location>
</feature>
<dbReference type="EMBL" id="BAAARV010000086">
    <property type="protein sequence ID" value="GAA2379690.1"/>
    <property type="molecule type" value="Genomic_DNA"/>
</dbReference>
<organism evidence="2 3">
    <name type="scientific">Dactylosporangium salmoneum</name>
    <dbReference type="NCBI Taxonomy" id="53361"/>
    <lineage>
        <taxon>Bacteria</taxon>
        <taxon>Bacillati</taxon>
        <taxon>Actinomycetota</taxon>
        <taxon>Actinomycetes</taxon>
        <taxon>Micromonosporales</taxon>
        <taxon>Micromonosporaceae</taxon>
        <taxon>Dactylosporangium</taxon>
    </lineage>
</organism>
<evidence type="ECO:0000256" key="1">
    <source>
        <dbReference type="SAM" id="Phobius"/>
    </source>
</evidence>
<dbReference type="RefSeq" id="WP_344618486.1">
    <property type="nucleotide sequence ID" value="NZ_BAAARV010000086.1"/>
</dbReference>
<proteinExistence type="predicted"/>
<keyword evidence="1" id="KW-0812">Transmembrane</keyword>
<keyword evidence="1" id="KW-0472">Membrane</keyword>
<comment type="caution">
    <text evidence="2">The sequence shown here is derived from an EMBL/GenBank/DDBJ whole genome shotgun (WGS) entry which is preliminary data.</text>
</comment>
<evidence type="ECO:0000313" key="2">
    <source>
        <dbReference type="EMBL" id="GAA2379690.1"/>
    </source>
</evidence>